<dbReference type="EMBL" id="HBUF01031097">
    <property type="protein sequence ID" value="CAG6614708.1"/>
    <property type="molecule type" value="Transcribed_RNA"/>
</dbReference>
<name>A0A8D8LQ89_9HEMI</name>
<reference evidence="1" key="1">
    <citation type="submission" date="2021-05" db="EMBL/GenBank/DDBJ databases">
        <authorList>
            <person name="Alioto T."/>
            <person name="Alioto T."/>
            <person name="Gomez Garrido J."/>
        </authorList>
    </citation>
    <scope>NUCLEOTIDE SEQUENCE</scope>
</reference>
<protein>
    <submittedName>
        <fullName evidence="1">Uncharacterized protein</fullName>
    </submittedName>
</protein>
<evidence type="ECO:0000313" key="1">
    <source>
        <dbReference type="EMBL" id="CAG6614714.1"/>
    </source>
</evidence>
<dbReference type="AlphaFoldDB" id="A0A8D8LQ89"/>
<organism evidence="1">
    <name type="scientific">Cacopsylla melanoneura</name>
    <dbReference type="NCBI Taxonomy" id="428564"/>
    <lineage>
        <taxon>Eukaryota</taxon>
        <taxon>Metazoa</taxon>
        <taxon>Ecdysozoa</taxon>
        <taxon>Arthropoda</taxon>
        <taxon>Hexapoda</taxon>
        <taxon>Insecta</taxon>
        <taxon>Pterygota</taxon>
        <taxon>Neoptera</taxon>
        <taxon>Paraneoptera</taxon>
        <taxon>Hemiptera</taxon>
        <taxon>Sternorrhyncha</taxon>
        <taxon>Psylloidea</taxon>
        <taxon>Psyllidae</taxon>
        <taxon>Psyllinae</taxon>
        <taxon>Cacopsylla</taxon>
    </lineage>
</organism>
<proteinExistence type="predicted"/>
<dbReference type="EMBL" id="HBUF01031099">
    <property type="protein sequence ID" value="CAG6614714.1"/>
    <property type="molecule type" value="Transcribed_RNA"/>
</dbReference>
<sequence>MSGMSTACSPSLPMVPPRLVTINRVPTLTPLTLVSVTMILRQGGQALAISNARDLTLVMFIRANRPLSSESINGEDWRVTSEAGCLVCGSGSAQRSEFEETSDSISVSSIGVTSSLAAKGSVTLPLNLEWSVDTLTSLGLVLTG</sequence>
<dbReference type="EMBL" id="HBUF01341330">
    <property type="protein sequence ID" value="CAG6703973.1"/>
    <property type="molecule type" value="Transcribed_RNA"/>
</dbReference>
<dbReference type="EMBL" id="HBUF01341329">
    <property type="protein sequence ID" value="CAG6703970.1"/>
    <property type="molecule type" value="Transcribed_RNA"/>
</dbReference>
<dbReference type="EMBL" id="HBUF01341331">
    <property type="protein sequence ID" value="CAG6703976.1"/>
    <property type="molecule type" value="Transcribed_RNA"/>
</dbReference>
<accession>A0A8D8LQ89</accession>
<dbReference type="EMBL" id="HBUF01031098">
    <property type="protein sequence ID" value="CAG6614711.1"/>
    <property type="molecule type" value="Transcribed_RNA"/>
</dbReference>